<keyword evidence="3" id="KW-1185">Reference proteome</keyword>
<evidence type="ECO:0000256" key="1">
    <source>
        <dbReference type="SAM" id="SignalP"/>
    </source>
</evidence>
<evidence type="ECO:0008006" key="4">
    <source>
        <dbReference type="Google" id="ProtNLM"/>
    </source>
</evidence>
<reference evidence="2 3" key="1">
    <citation type="journal article" date="2014" name="PLoS ONE">
        <title>Physiological and genomic features of a novel sulfur-oxidizing gammaproteobacterium belonging to a previously uncultivated symbiotic lineage isolated from a hydrothermal vent.</title>
        <authorList>
            <person name="Nunoura T."/>
            <person name="Takaki Y."/>
            <person name="Kazama H."/>
            <person name="Kakuta J."/>
            <person name="Shimamura S."/>
            <person name="Makita H."/>
            <person name="Hirai M."/>
            <person name="Miyazaki M."/>
            <person name="Takai K."/>
        </authorList>
    </citation>
    <scope>NUCLEOTIDE SEQUENCE [LARGE SCALE GENOMIC DNA]</scope>
    <source>
        <strain evidence="2 3">Hiromi1</strain>
    </source>
</reference>
<dbReference type="RefSeq" id="WP_041071356.1">
    <property type="nucleotide sequence ID" value="NZ_AP012273.1"/>
</dbReference>
<dbReference type="PANTHER" id="PTHR36302:SF1">
    <property type="entry name" value="COPPER CHAPERONE PCU(A)C"/>
    <property type="match status" value="1"/>
</dbReference>
<dbReference type="KEGG" id="tbn:TBH_C2644"/>
<dbReference type="EMBL" id="AP012273">
    <property type="protein sequence ID" value="BAO45550.1"/>
    <property type="molecule type" value="Genomic_DNA"/>
</dbReference>
<name>A0A7U6JL31_9GAMM</name>
<feature type="signal peptide" evidence="1">
    <location>
        <begin position="1"/>
        <end position="21"/>
    </location>
</feature>
<evidence type="ECO:0000313" key="2">
    <source>
        <dbReference type="EMBL" id="BAO45550.1"/>
    </source>
</evidence>
<dbReference type="AlphaFoldDB" id="A0A7U6JL31"/>
<dbReference type="PANTHER" id="PTHR36302">
    <property type="entry name" value="BLR7088 PROTEIN"/>
    <property type="match status" value="1"/>
</dbReference>
<accession>A0A7U6JL31</accession>
<dbReference type="Proteomes" id="UP000031631">
    <property type="component" value="Chromosome"/>
</dbReference>
<gene>
    <name evidence="2" type="ORF">TBH_C2644</name>
</gene>
<feature type="chain" id="PRO_5030608701" description="Copper chaperone PCu(A)C" evidence="1">
    <location>
        <begin position="22"/>
        <end position="158"/>
    </location>
</feature>
<evidence type="ECO:0000313" key="3">
    <source>
        <dbReference type="Proteomes" id="UP000031631"/>
    </source>
</evidence>
<keyword evidence="1" id="KW-0732">Signal</keyword>
<dbReference type="Pfam" id="PF04314">
    <property type="entry name" value="PCuAC"/>
    <property type="match status" value="1"/>
</dbReference>
<dbReference type="InterPro" id="IPR007410">
    <property type="entry name" value="LpqE-like"/>
</dbReference>
<dbReference type="InterPro" id="IPR036182">
    <property type="entry name" value="PCuAC_sf"/>
</dbReference>
<proteinExistence type="predicted"/>
<dbReference type="OrthoDB" id="9796962at2"/>
<organism evidence="2 3">
    <name type="scientific">Thiolapillus brandeum</name>
    <dbReference type="NCBI Taxonomy" id="1076588"/>
    <lineage>
        <taxon>Bacteria</taxon>
        <taxon>Pseudomonadati</taxon>
        <taxon>Pseudomonadota</taxon>
        <taxon>Gammaproteobacteria</taxon>
        <taxon>Chromatiales</taxon>
        <taxon>Sedimenticolaceae</taxon>
        <taxon>Thiolapillus</taxon>
    </lineage>
</organism>
<dbReference type="InterPro" id="IPR058248">
    <property type="entry name" value="Lxx211020-like"/>
</dbReference>
<sequence length="158" mass="17370">MYKQLISGFLLGLCFISPVFAGSAADDMEVTAPWAREVPPGLTTSAGFLTLHNKGNKEHKLVAAESPATGMVELHTHINDNGVMRMRPVENIPVAPGGTTKLQPGGYHLMLMMLKKPLKSGDKMPITLEFEDGSRKEIQAEVLHFSMEKDMKHMKMGH</sequence>
<dbReference type="Gene3D" id="2.60.40.1890">
    <property type="entry name" value="PCu(A)C copper chaperone"/>
    <property type="match status" value="1"/>
</dbReference>
<protein>
    <recommendedName>
        <fullName evidence="4">Copper chaperone PCu(A)C</fullName>
    </recommendedName>
</protein>
<dbReference type="SUPFAM" id="SSF110087">
    <property type="entry name" value="DR1885-like metal-binding protein"/>
    <property type="match status" value="1"/>
</dbReference>